<proteinExistence type="predicted"/>
<dbReference type="PATRIC" id="fig|159743.3.peg.327"/>
<feature type="transmembrane region" description="Helical" evidence="1">
    <location>
        <begin position="20"/>
        <end position="41"/>
    </location>
</feature>
<dbReference type="CDD" id="cd03392">
    <property type="entry name" value="PAP2_like_2"/>
    <property type="match status" value="1"/>
</dbReference>
<feature type="domain" description="Phosphatidic acid phosphatase type 2/haloperoxidase" evidence="2">
    <location>
        <begin position="103"/>
        <end position="217"/>
    </location>
</feature>
<evidence type="ECO:0000313" key="3">
    <source>
        <dbReference type="EMBL" id="KJD47220.1"/>
    </source>
</evidence>
<dbReference type="SMART" id="SM00014">
    <property type="entry name" value="acidPPc"/>
    <property type="match status" value="1"/>
</dbReference>
<dbReference type="Gene3D" id="1.20.144.10">
    <property type="entry name" value="Phosphatidic acid phosphatase type 2/haloperoxidase"/>
    <property type="match status" value="2"/>
</dbReference>
<organism evidence="3 4">
    <name type="scientific">Paenibacillus terrae</name>
    <dbReference type="NCBI Taxonomy" id="159743"/>
    <lineage>
        <taxon>Bacteria</taxon>
        <taxon>Bacillati</taxon>
        <taxon>Bacillota</taxon>
        <taxon>Bacilli</taxon>
        <taxon>Bacillales</taxon>
        <taxon>Paenibacillaceae</taxon>
        <taxon>Paenibacillus</taxon>
    </lineage>
</organism>
<dbReference type="EMBL" id="JTHP01000002">
    <property type="protein sequence ID" value="KJD47220.1"/>
    <property type="molecule type" value="Genomic_DNA"/>
</dbReference>
<dbReference type="PANTHER" id="PTHR14969:SF13">
    <property type="entry name" value="AT30094P"/>
    <property type="match status" value="1"/>
</dbReference>
<feature type="transmembrane region" description="Helical" evidence="1">
    <location>
        <begin position="202"/>
        <end position="222"/>
    </location>
</feature>
<comment type="caution">
    <text evidence="3">The sequence shown here is derived from an EMBL/GenBank/DDBJ whole genome shotgun (WGS) entry which is preliminary data.</text>
</comment>
<evidence type="ECO:0000313" key="4">
    <source>
        <dbReference type="Proteomes" id="UP000032534"/>
    </source>
</evidence>
<keyword evidence="1" id="KW-0472">Membrane</keyword>
<keyword evidence="1" id="KW-0812">Transmembrane</keyword>
<dbReference type="Proteomes" id="UP000032534">
    <property type="component" value="Unassembled WGS sequence"/>
</dbReference>
<dbReference type="InterPro" id="IPR036938">
    <property type="entry name" value="PAP2/HPO_sf"/>
</dbReference>
<evidence type="ECO:0000256" key="1">
    <source>
        <dbReference type="SAM" id="Phobius"/>
    </source>
</evidence>
<dbReference type="PANTHER" id="PTHR14969">
    <property type="entry name" value="SPHINGOSINE-1-PHOSPHATE PHOSPHOHYDROLASE"/>
    <property type="match status" value="1"/>
</dbReference>
<name>A0A0D7X6Z7_9BACL</name>
<feature type="transmembrane region" description="Helical" evidence="1">
    <location>
        <begin position="141"/>
        <end position="164"/>
    </location>
</feature>
<accession>A0A0D7X6Z7</accession>
<gene>
    <name evidence="3" type="ORF">QD47_01460</name>
</gene>
<reference evidence="3 4" key="1">
    <citation type="submission" date="2014-11" db="EMBL/GenBank/DDBJ databases">
        <title>Draft Genome Sequences of Paenibacillus polymyxa NRRL B-30509 and Paenibacillus terrae NRRL B-30644, Strains from a Poultry Environment that Produce Tridecaptin A and Paenicidins.</title>
        <authorList>
            <person name="van Belkum M.J."/>
            <person name="Lohans C.T."/>
            <person name="Vederas J.C."/>
        </authorList>
    </citation>
    <scope>NUCLEOTIDE SEQUENCE [LARGE SCALE GENOMIC DNA]</scope>
    <source>
        <strain evidence="3 4">NRRL B-30644</strain>
    </source>
</reference>
<feature type="transmembrane region" description="Helical" evidence="1">
    <location>
        <begin position="102"/>
        <end position="121"/>
    </location>
</feature>
<sequence length="237" mass="26758">MLSQEPQPSRFFPYYLRRSLYASIVMIGVLLFIAYTVRWIGTAPFLYWDERIQAAIFPDTTAAHHKLLPVAVFITSFGSFRVSLLIALGIAALCRVYLRSRAYAFAVISSFTAMWVLNTLIKEVLQRERPSLQHLVEVGGYSFPSGHAMISMGFYGMIFAIWAIERKIHERSIFLPCVLGTLLILLIGLSRVYLGVHFPTDIAGGYIAGIIWLVFTVPVIYWRARLQGSLPPSVPRP</sequence>
<dbReference type="RefSeq" id="WP_044644452.1">
    <property type="nucleotide sequence ID" value="NZ_JTHP01000002.1"/>
</dbReference>
<evidence type="ECO:0000259" key="2">
    <source>
        <dbReference type="SMART" id="SM00014"/>
    </source>
</evidence>
<keyword evidence="4" id="KW-1185">Reference proteome</keyword>
<dbReference type="SUPFAM" id="SSF48317">
    <property type="entry name" value="Acid phosphatase/Vanadium-dependent haloperoxidase"/>
    <property type="match status" value="1"/>
</dbReference>
<protein>
    <submittedName>
        <fullName evidence="3">Phospholipid phosphatase</fullName>
    </submittedName>
</protein>
<feature type="transmembrane region" description="Helical" evidence="1">
    <location>
        <begin position="67"/>
        <end position="90"/>
    </location>
</feature>
<keyword evidence="1" id="KW-1133">Transmembrane helix</keyword>
<dbReference type="OrthoDB" id="9789113at2"/>
<dbReference type="AlphaFoldDB" id="A0A0D7X6Z7"/>
<dbReference type="InterPro" id="IPR000326">
    <property type="entry name" value="PAP2/HPO"/>
</dbReference>
<dbReference type="Pfam" id="PF01569">
    <property type="entry name" value="PAP2"/>
    <property type="match status" value="1"/>
</dbReference>
<feature type="transmembrane region" description="Helical" evidence="1">
    <location>
        <begin position="173"/>
        <end position="196"/>
    </location>
</feature>